<feature type="compositionally biased region" description="Low complexity" evidence="1">
    <location>
        <begin position="541"/>
        <end position="560"/>
    </location>
</feature>
<dbReference type="GeneID" id="40306151"/>
<feature type="compositionally biased region" description="Acidic residues" evidence="1">
    <location>
        <begin position="567"/>
        <end position="579"/>
    </location>
</feature>
<dbReference type="EMBL" id="NWUJ01000001">
    <property type="protein sequence ID" value="PFH38747.1"/>
    <property type="molecule type" value="Genomic_DNA"/>
</dbReference>
<feature type="compositionally biased region" description="Basic and acidic residues" evidence="1">
    <location>
        <begin position="1261"/>
        <end position="1276"/>
    </location>
</feature>
<reference evidence="3 4" key="1">
    <citation type="submission" date="2017-09" db="EMBL/GenBank/DDBJ databases">
        <title>Genome sequencing of Besnoitia besnoiti strain Bb-Ger1.</title>
        <authorList>
            <person name="Schares G."/>
            <person name="Venepally P."/>
            <person name="Lorenzi H.A."/>
        </authorList>
    </citation>
    <scope>NUCLEOTIDE SEQUENCE [LARGE SCALE GENOMIC DNA]</scope>
    <source>
        <strain evidence="3 4">Bb-Ger1</strain>
    </source>
</reference>
<dbReference type="GO" id="GO:0005829">
    <property type="term" value="C:cytosol"/>
    <property type="evidence" value="ECO:0007669"/>
    <property type="project" value="TreeGrafter"/>
</dbReference>
<dbReference type="Pfam" id="PF02204">
    <property type="entry name" value="VPS9"/>
    <property type="match status" value="1"/>
</dbReference>
<feature type="compositionally biased region" description="Basic and acidic residues" evidence="1">
    <location>
        <begin position="1208"/>
        <end position="1218"/>
    </location>
</feature>
<dbReference type="PANTHER" id="PTHR23101">
    <property type="entry name" value="RAB GDP/GTP EXCHANGE FACTOR"/>
    <property type="match status" value="1"/>
</dbReference>
<feature type="region of interest" description="Disordered" evidence="1">
    <location>
        <begin position="791"/>
        <end position="944"/>
    </location>
</feature>
<feature type="domain" description="VPS9" evidence="2">
    <location>
        <begin position="1043"/>
        <end position="1187"/>
    </location>
</feature>
<dbReference type="InterPro" id="IPR003123">
    <property type="entry name" value="VPS9"/>
</dbReference>
<gene>
    <name evidence="3" type="ORF">BESB_010890</name>
</gene>
<feature type="region of interest" description="Disordered" evidence="1">
    <location>
        <begin position="108"/>
        <end position="191"/>
    </location>
</feature>
<proteinExistence type="predicted"/>
<feature type="compositionally biased region" description="Basic and acidic residues" evidence="1">
    <location>
        <begin position="305"/>
        <end position="340"/>
    </location>
</feature>
<dbReference type="SMART" id="SM00167">
    <property type="entry name" value="VPS9"/>
    <property type="match status" value="1"/>
</dbReference>
<evidence type="ECO:0000313" key="4">
    <source>
        <dbReference type="Proteomes" id="UP000224006"/>
    </source>
</evidence>
<dbReference type="OrthoDB" id="300289at2759"/>
<name>A0A2A9MQV4_BESBE</name>
<feature type="compositionally biased region" description="Low complexity" evidence="1">
    <location>
        <begin position="706"/>
        <end position="726"/>
    </location>
</feature>
<feature type="region of interest" description="Disordered" evidence="1">
    <location>
        <begin position="263"/>
        <end position="673"/>
    </location>
</feature>
<protein>
    <submittedName>
        <fullName evidence="3">Vacuolar sorting protein 9 (Vps9) domain-containing protein</fullName>
    </submittedName>
</protein>
<feature type="compositionally biased region" description="Low complexity" evidence="1">
    <location>
        <begin position="606"/>
        <end position="673"/>
    </location>
</feature>
<dbReference type="Gene3D" id="1.10.246.120">
    <property type="match status" value="1"/>
</dbReference>
<feature type="compositionally biased region" description="Low complexity" evidence="1">
    <location>
        <begin position="419"/>
        <end position="453"/>
    </location>
</feature>
<dbReference type="VEuPathDB" id="ToxoDB:BESB_010890"/>
<feature type="compositionally biased region" description="Low complexity" evidence="1">
    <location>
        <begin position="799"/>
        <end position="809"/>
    </location>
</feature>
<feature type="compositionally biased region" description="Basic and acidic residues" evidence="1">
    <location>
        <begin position="1230"/>
        <end position="1253"/>
    </location>
</feature>
<feature type="compositionally biased region" description="Low complexity" evidence="1">
    <location>
        <begin position="293"/>
        <end position="304"/>
    </location>
</feature>
<dbReference type="PANTHER" id="PTHR23101:SF25">
    <property type="entry name" value="GTPASE-ACTIVATING PROTEIN AND VPS9 DOMAIN-CONTAINING PROTEIN 1"/>
    <property type="match status" value="1"/>
</dbReference>
<dbReference type="RefSeq" id="XP_029222756.1">
    <property type="nucleotide sequence ID" value="XM_029359843.1"/>
</dbReference>
<feature type="compositionally biased region" description="Low complexity" evidence="1">
    <location>
        <begin position="885"/>
        <end position="921"/>
    </location>
</feature>
<dbReference type="Proteomes" id="UP000224006">
    <property type="component" value="Chromosome I"/>
</dbReference>
<dbReference type="InterPro" id="IPR045046">
    <property type="entry name" value="Vps9-like"/>
</dbReference>
<feature type="compositionally biased region" description="Basic and acidic residues" evidence="1">
    <location>
        <begin position="515"/>
        <end position="538"/>
    </location>
</feature>
<feature type="compositionally biased region" description="Low complexity" evidence="1">
    <location>
        <begin position="483"/>
        <end position="497"/>
    </location>
</feature>
<feature type="region of interest" description="Disordered" evidence="1">
    <location>
        <begin position="1"/>
        <end position="75"/>
    </location>
</feature>
<feature type="region of interest" description="Disordered" evidence="1">
    <location>
        <begin position="702"/>
        <end position="732"/>
    </location>
</feature>
<dbReference type="GO" id="GO:0030139">
    <property type="term" value="C:endocytic vesicle"/>
    <property type="evidence" value="ECO:0007669"/>
    <property type="project" value="TreeGrafter"/>
</dbReference>
<sequence>MEGRLATLHLGGASSRSLPAAHHREERDDLFTETPQFLSPAGQKASSGAASDLPPVSQASLDALHPSTFSPSAGSLAKPGGALFACSAKKNALASPASVWAAFEDDVNPLPASDAASGTPQNAAGAFVSRSPPASLRADVRAGRQAAAPEPLRPHSEPVDPWRPRGAPWAPEGETGREPNGSPLKDDAFSPWTHASSCETAAVADFNKGFSPCNSEGRVQPRTPSLFPSSAASSSGHSSVCVSRRDGEEAAFAAGDFFAADQRAAAASGDAPGGTDCGRASPASGEAQGLCGGLLAPEPALGGELCRDGSEKSAEDWHPGERMREFEAEKRADAPARPVRDGATGEGSEGERHARAHRAQEDEEAESRREEQAGKTEWQEEQEWKKDGEEVEDLKVQEGDEKPQASEPSPGGLGSRSTSPFSRPPAALSSASLCTSSSSSRSVSVPPSRLSPSTGRGSLLLVTSPRSSGDAHGRGASDFCGKSPSSFSSTLSPLRAAAEARDSRLAAEEAGDLADGAKRGGDRGSEGSEGEHGERGREAPAAFEEASLAMSASLLASAFSPPQCEEGREEEQDLQLEEEEGRREGSANATSQPVVETPKLHVSGQADSSSLADASAPSSELAASAGAAVASSTSAASPSPSPSLSLSASPSPSAGNAPAEASSASSSASPLSGARRRLVMVGDAEAQMMLSTLMHPDDQESRRFLQQVQQNSAASQPVSAPPATSAGFGWGSAWSARGRGDATASPSAPAASGVGASRFLFRALNFGIPGFRNAKQESRGREELREDELLCRGHDGVRAPPGGAAAEPGAQKRDSRGGAASPNGVAGTGGAAGAGHEHKLLGEDRGGDGGGSTKEAKDERGAAGSLSSVSDKNPGREREKARDVASAPPASGSSEGKSPQPARPSSPRAAASASSAAAGAASPPPPPPPGANSKLSGPGSSGAAKPRTPYNVFLDRLKHPSCSAVVASVKRFVEFFPTNLSRAEAAARIHPFLSQVQAALLRAEVFASAAKTEVDRQQVMEGLERFVLQKLHAVLFRETEEDRAENAALKKKLHCLAAWIEFRHLEVPPLPNASALALGAREIERLDKMRSPRDKLVLILNCCRVIIAVLDSARKASGCSTPPAADDLLPLLIYTLIQAKPGALHSHIQFISFFRHPSRLVSEEAYFFTHFCSAVEFVKMLGKPGVSLNEVSDEMYREKMAQAELEYDRQQREEELQEKKHRHVAGGDAPGRDAERTREKLSPEEDLQRDGRVRQKVNATAEERLDARRPTERSEETGGGGGGKEEFAGVTPAALAAAASALSTLEHLSAASSSSFGRGEDAAAETQTAKRSAIAEEIRSLPLSFGEAASTELKLGEVEALLTEYKEMARILHEVARMLEEEKKEAVS</sequence>
<keyword evidence="4" id="KW-1185">Reference proteome</keyword>
<evidence type="ECO:0000256" key="1">
    <source>
        <dbReference type="SAM" id="MobiDB-lite"/>
    </source>
</evidence>
<feature type="compositionally biased region" description="Low complexity" evidence="1">
    <location>
        <begin position="229"/>
        <end position="242"/>
    </location>
</feature>
<comment type="caution">
    <text evidence="3">The sequence shown here is derived from an EMBL/GenBank/DDBJ whole genome shotgun (WGS) entry which is preliminary data.</text>
</comment>
<feature type="compositionally biased region" description="Basic and acidic residues" evidence="1">
    <location>
        <begin position="366"/>
        <end position="404"/>
    </location>
</feature>
<dbReference type="KEGG" id="bbes:BESB_010890"/>
<dbReference type="GO" id="GO:0031267">
    <property type="term" value="F:small GTPase binding"/>
    <property type="evidence" value="ECO:0007669"/>
    <property type="project" value="TreeGrafter"/>
</dbReference>
<dbReference type="GO" id="GO:0016192">
    <property type="term" value="P:vesicle-mediated transport"/>
    <property type="evidence" value="ECO:0007669"/>
    <property type="project" value="InterPro"/>
</dbReference>
<feature type="compositionally biased region" description="Basic and acidic residues" evidence="1">
    <location>
        <begin position="498"/>
        <end position="507"/>
    </location>
</feature>
<dbReference type="PROSITE" id="PS51205">
    <property type="entry name" value="VPS9"/>
    <property type="match status" value="1"/>
</dbReference>
<organism evidence="3 4">
    <name type="scientific">Besnoitia besnoiti</name>
    <name type="common">Apicomplexan protozoan</name>
    <dbReference type="NCBI Taxonomy" id="94643"/>
    <lineage>
        <taxon>Eukaryota</taxon>
        <taxon>Sar</taxon>
        <taxon>Alveolata</taxon>
        <taxon>Apicomplexa</taxon>
        <taxon>Conoidasida</taxon>
        <taxon>Coccidia</taxon>
        <taxon>Eucoccidiorida</taxon>
        <taxon>Eimeriorina</taxon>
        <taxon>Sarcocystidae</taxon>
        <taxon>Besnoitia</taxon>
    </lineage>
</organism>
<evidence type="ECO:0000313" key="3">
    <source>
        <dbReference type="EMBL" id="PFH38747.1"/>
    </source>
</evidence>
<feature type="region of interest" description="Disordered" evidence="1">
    <location>
        <begin position="209"/>
        <end position="244"/>
    </location>
</feature>
<dbReference type="GO" id="GO:0005085">
    <property type="term" value="F:guanyl-nucleotide exchange factor activity"/>
    <property type="evidence" value="ECO:0007669"/>
    <property type="project" value="InterPro"/>
</dbReference>
<feature type="compositionally biased region" description="Basic and acidic residues" evidence="1">
    <location>
        <begin position="873"/>
        <end position="883"/>
    </location>
</feature>
<dbReference type="STRING" id="94643.A0A2A9MQV4"/>
<evidence type="ECO:0000259" key="2">
    <source>
        <dbReference type="PROSITE" id="PS51205"/>
    </source>
</evidence>
<feature type="compositionally biased region" description="Basic and acidic residues" evidence="1">
    <location>
        <begin position="835"/>
        <end position="847"/>
    </location>
</feature>
<dbReference type="Gene3D" id="1.20.1050.80">
    <property type="entry name" value="VPS9 domain"/>
    <property type="match status" value="1"/>
</dbReference>
<feature type="compositionally biased region" description="Basic and acidic residues" evidence="1">
    <location>
        <begin position="152"/>
        <end position="163"/>
    </location>
</feature>
<accession>A0A2A9MQV4</accession>
<dbReference type="InterPro" id="IPR037191">
    <property type="entry name" value="VPS9_dom_sf"/>
</dbReference>
<feature type="region of interest" description="Disordered" evidence="1">
    <location>
        <begin position="1208"/>
        <end position="1287"/>
    </location>
</feature>
<dbReference type="SUPFAM" id="SSF109993">
    <property type="entry name" value="VPS9 domain"/>
    <property type="match status" value="1"/>
</dbReference>